<dbReference type="EMBL" id="MCGN01000006">
    <property type="protein sequence ID" value="ORY95645.1"/>
    <property type="molecule type" value="Genomic_DNA"/>
</dbReference>
<evidence type="ECO:0000313" key="7">
    <source>
        <dbReference type="Proteomes" id="UP000242180"/>
    </source>
</evidence>
<feature type="signal peptide" evidence="3">
    <location>
        <begin position="1"/>
        <end position="24"/>
    </location>
</feature>
<evidence type="ECO:0000256" key="1">
    <source>
        <dbReference type="SAM" id="MobiDB-lite"/>
    </source>
</evidence>
<feature type="transmembrane region" description="Helical" evidence="2">
    <location>
        <begin position="266"/>
        <end position="287"/>
    </location>
</feature>
<evidence type="ECO:0000256" key="3">
    <source>
        <dbReference type="SAM" id="SignalP"/>
    </source>
</evidence>
<keyword evidence="2" id="KW-0472">Membrane</keyword>
<evidence type="ECO:0000256" key="2">
    <source>
        <dbReference type="SAM" id="Phobius"/>
    </source>
</evidence>
<dbReference type="FunCoup" id="A0A1X2HAH6">
    <property type="interactions" value="15"/>
</dbReference>
<dbReference type="CDD" id="cd08760">
    <property type="entry name" value="Cyt_b561_FRRS1_like"/>
    <property type="match status" value="1"/>
</dbReference>
<accession>A0A1X2HAH6</accession>
<sequence length="582" mass="65641">MASSWPTLTSSLLLLLISAGCVSAQHGGMNMGTEDPPMPAFNATGDEPMSYALFPENKGYFYTHVIFMVIAFWILMPLGVMFGIARSSLHVPTQILAFLVALLGFFFGKMYGHSVPHMYKGNVHHSMGWWIFLLLIIQLGVGVVRKIANAVARSQQDYSRLSEESVHLVNRSSSASSSSSQHSEATLHNNHGDRGSFDEYGKEDEEIMSPVDLDEEDPLHMPEKPTLMSRLGNKVLSFTPAIVKKVFVTMAYNPFTKTVCRYWHTIVGRLFIILIFTQTLSGLVVYHGVCRSWSVLGCIAHLIKGGIFFWYGILTFSRYLGAFAEQGWAWNRVDGASKFSFEMIESSLIFGYGISNTWLEHLGQNPEWTHKDFEHASLAFMWWWCGLLGILVESRALRRLLERVVSDTPLEMPRHEQVQSYSMNPFPALTVLFTGISMGNHHQETVYGTKVHYLWGLLLSLAAICRFVTYIMLFIQKPVNSLPSRPPSEALGSFLLIAGSILFMASNSGTMTWLRRNEVDSMFLMNVCVALSAITLCYVAFFVIMKAWASKREQLKKAKRMPFRAPHSVDEVRGRQYQLNDA</sequence>
<comment type="caution">
    <text evidence="6">The sequence shown here is derived from an EMBL/GenBank/DDBJ whole genome shotgun (WGS) entry which is preliminary data.</text>
</comment>
<feature type="transmembrane region" description="Helical" evidence="2">
    <location>
        <begin position="59"/>
        <end position="82"/>
    </location>
</feature>
<feature type="transmembrane region" description="Helical" evidence="2">
    <location>
        <begin position="89"/>
        <end position="107"/>
    </location>
</feature>
<keyword evidence="2" id="KW-1133">Transmembrane helix</keyword>
<feature type="compositionally biased region" description="Basic and acidic residues" evidence="1">
    <location>
        <begin position="190"/>
        <end position="199"/>
    </location>
</feature>
<feature type="transmembrane region" description="Helical" evidence="2">
    <location>
        <begin position="127"/>
        <end position="144"/>
    </location>
</feature>
<reference evidence="6 7" key="1">
    <citation type="submission" date="2016-07" db="EMBL/GenBank/DDBJ databases">
        <title>Pervasive Adenine N6-methylation of Active Genes in Fungi.</title>
        <authorList>
            <consortium name="DOE Joint Genome Institute"/>
            <person name="Mondo S.J."/>
            <person name="Dannebaum R.O."/>
            <person name="Kuo R.C."/>
            <person name="Labutti K."/>
            <person name="Haridas S."/>
            <person name="Kuo A."/>
            <person name="Salamov A."/>
            <person name="Ahrendt S.R."/>
            <person name="Lipzen A."/>
            <person name="Sullivan W."/>
            <person name="Andreopoulos W.B."/>
            <person name="Clum A."/>
            <person name="Lindquist E."/>
            <person name="Daum C."/>
            <person name="Ramamoorthy G.K."/>
            <person name="Gryganskyi A."/>
            <person name="Culley D."/>
            <person name="Magnuson J.K."/>
            <person name="James T.Y."/>
            <person name="O'Malley M.A."/>
            <person name="Stajich J.E."/>
            <person name="Spatafora J.W."/>
            <person name="Visel A."/>
            <person name="Grigoriev I.V."/>
        </authorList>
    </citation>
    <scope>NUCLEOTIDE SEQUENCE [LARGE SCALE GENOMIC DNA]</scope>
    <source>
        <strain evidence="6 7">NRRL 2496</strain>
    </source>
</reference>
<evidence type="ECO:0008006" key="8">
    <source>
        <dbReference type="Google" id="ProtNLM"/>
    </source>
</evidence>
<dbReference type="Gene3D" id="1.20.120.1770">
    <property type="match status" value="1"/>
</dbReference>
<feature type="domain" description="Protein YTP1-like C-terminal" evidence="5">
    <location>
        <begin position="275"/>
        <end position="546"/>
    </location>
</feature>
<feature type="transmembrane region" description="Helical" evidence="2">
    <location>
        <begin position="487"/>
        <end position="504"/>
    </location>
</feature>
<feature type="transmembrane region" description="Helical" evidence="2">
    <location>
        <begin position="524"/>
        <end position="549"/>
    </location>
</feature>
<keyword evidence="2" id="KW-0812">Transmembrane</keyword>
<feature type="region of interest" description="Disordered" evidence="1">
    <location>
        <begin position="172"/>
        <end position="199"/>
    </location>
</feature>
<dbReference type="OrthoDB" id="4005299at2759"/>
<dbReference type="PANTHER" id="PTHR31685">
    <property type="entry name" value="INTEGRAL MEMBRANE PROTEIN (AFU_ORTHOLOGUE AFUA_6G12730)-RELATED"/>
    <property type="match status" value="1"/>
</dbReference>
<feature type="compositionally biased region" description="Low complexity" evidence="1">
    <location>
        <begin position="172"/>
        <end position="183"/>
    </location>
</feature>
<keyword evidence="7" id="KW-1185">Reference proteome</keyword>
<feature type="domain" description="DUF2427" evidence="4">
    <location>
        <begin position="48"/>
        <end position="147"/>
    </location>
</feature>
<dbReference type="PANTHER" id="PTHR31685:SF3">
    <property type="entry name" value="INTEGRAL MEMBRANE PROTEIN (AFU_ORTHOLOGUE AFUA_6G12730)"/>
    <property type="match status" value="1"/>
</dbReference>
<evidence type="ECO:0000313" key="6">
    <source>
        <dbReference type="EMBL" id="ORY95645.1"/>
    </source>
</evidence>
<feature type="transmembrane region" description="Helical" evidence="2">
    <location>
        <begin position="453"/>
        <end position="475"/>
    </location>
</feature>
<feature type="chain" id="PRO_5012733266" description="Integral membrane protein" evidence="3">
    <location>
        <begin position="25"/>
        <end position="582"/>
    </location>
</feature>
<proteinExistence type="predicted"/>
<dbReference type="InParanoid" id="A0A1X2HAH6"/>
<dbReference type="AlphaFoldDB" id="A0A1X2HAH6"/>
<dbReference type="Pfam" id="PF10348">
    <property type="entry name" value="DUF2427"/>
    <property type="match status" value="1"/>
</dbReference>
<dbReference type="InterPro" id="IPR018825">
    <property type="entry name" value="DUF2427"/>
</dbReference>
<dbReference type="Proteomes" id="UP000242180">
    <property type="component" value="Unassembled WGS sequence"/>
</dbReference>
<dbReference type="STRING" id="13706.A0A1X2HAH6"/>
<name>A0A1X2HAH6_SYNRA</name>
<evidence type="ECO:0000259" key="4">
    <source>
        <dbReference type="Pfam" id="PF10348"/>
    </source>
</evidence>
<dbReference type="OMA" id="WAGCFGE"/>
<organism evidence="6 7">
    <name type="scientific">Syncephalastrum racemosum</name>
    <name type="common">Filamentous fungus</name>
    <dbReference type="NCBI Taxonomy" id="13706"/>
    <lineage>
        <taxon>Eukaryota</taxon>
        <taxon>Fungi</taxon>
        <taxon>Fungi incertae sedis</taxon>
        <taxon>Mucoromycota</taxon>
        <taxon>Mucoromycotina</taxon>
        <taxon>Mucoromycetes</taxon>
        <taxon>Mucorales</taxon>
        <taxon>Syncephalastraceae</taxon>
        <taxon>Syncephalastrum</taxon>
    </lineage>
</organism>
<feature type="transmembrane region" description="Helical" evidence="2">
    <location>
        <begin position="293"/>
        <end position="314"/>
    </location>
</feature>
<evidence type="ECO:0000259" key="5">
    <source>
        <dbReference type="Pfam" id="PF10355"/>
    </source>
</evidence>
<gene>
    <name evidence="6" type="ORF">BCR43DRAFT_557654</name>
</gene>
<dbReference type="Pfam" id="PF10355">
    <property type="entry name" value="Ytp1"/>
    <property type="match status" value="1"/>
</dbReference>
<protein>
    <recommendedName>
        <fullName evidence="8">Integral membrane protein</fullName>
    </recommendedName>
</protein>
<keyword evidence="3" id="KW-0732">Signal</keyword>
<dbReference type="InterPro" id="IPR018827">
    <property type="entry name" value="YTP1_C"/>
</dbReference>